<dbReference type="RefSeq" id="WP_318953307.1">
    <property type="nucleotide sequence ID" value="NZ_CP137555.1"/>
</dbReference>
<dbReference type="PANTHER" id="PTHR39327">
    <property type="match status" value="1"/>
</dbReference>
<dbReference type="InterPro" id="IPR010319">
    <property type="entry name" value="Transglutaminase-like_Cys_pept"/>
</dbReference>
<sequence length="201" mass="22622">MAATALRPPHLPPSLLQQTQASYGPQAHARLVSWQSLIEQQGEALEWHRLLRINHFLNGIPYAADLDHWNKEDYWATPVQFLATNGGDCEDYAIAKFFSLYGARVAPEKLRFAYVNATSIDEPHMVLLYSANPGEHPLVLDNLTNDVVPARERTDLVPVYSFNFDGVWLNRSLDRGIIVPNSPGSSLWVELLGRINKEGVF</sequence>
<protein>
    <submittedName>
        <fullName evidence="1">Transglutaminase-like cysteine peptidase</fullName>
    </submittedName>
</protein>
<dbReference type="PANTHER" id="PTHR39327:SF1">
    <property type="entry name" value="BLR5470 PROTEIN"/>
    <property type="match status" value="1"/>
</dbReference>
<dbReference type="Proteomes" id="UP001302477">
    <property type="component" value="Chromosome"/>
</dbReference>
<evidence type="ECO:0000313" key="2">
    <source>
        <dbReference type="Proteomes" id="UP001302477"/>
    </source>
</evidence>
<dbReference type="EMBL" id="CP137555">
    <property type="protein sequence ID" value="WOX04831.1"/>
    <property type="molecule type" value="Genomic_DNA"/>
</dbReference>
<name>A0AAU0MXA1_9GAMM</name>
<proteinExistence type="predicted"/>
<accession>A0AAU0MXA1</accession>
<dbReference type="Pfam" id="PF06035">
    <property type="entry name" value="Peptidase_C93"/>
    <property type="match status" value="1"/>
</dbReference>
<dbReference type="KEGG" id="mpaf:R5R33_13935"/>
<keyword evidence="2" id="KW-1185">Reference proteome</keyword>
<dbReference type="AlphaFoldDB" id="A0AAU0MXA1"/>
<dbReference type="Gene3D" id="3.10.620.30">
    <property type="match status" value="1"/>
</dbReference>
<organism evidence="1 2">
    <name type="scientific">Microbulbifer pacificus</name>
    <dbReference type="NCBI Taxonomy" id="407164"/>
    <lineage>
        <taxon>Bacteria</taxon>
        <taxon>Pseudomonadati</taxon>
        <taxon>Pseudomonadota</taxon>
        <taxon>Gammaproteobacteria</taxon>
        <taxon>Cellvibrionales</taxon>
        <taxon>Microbulbiferaceae</taxon>
        <taxon>Microbulbifer</taxon>
    </lineage>
</organism>
<reference evidence="1 2" key="1">
    <citation type="submission" date="2023-10" db="EMBL/GenBank/DDBJ databases">
        <title>Description of Microbulbifer bruguierae sp. nov., isolated from the sediments of mangrove plant Bruguiera sexangula and comparative genomic analyses of the genus Microbulbifer.</title>
        <authorList>
            <person name="Long M."/>
        </authorList>
    </citation>
    <scope>NUCLEOTIDE SEQUENCE [LARGE SCALE GENOMIC DNA]</scope>
    <source>
        <strain evidence="1 2">SPO729</strain>
    </source>
</reference>
<gene>
    <name evidence="1" type="ORF">R5R33_13935</name>
</gene>
<evidence type="ECO:0000313" key="1">
    <source>
        <dbReference type="EMBL" id="WOX04831.1"/>
    </source>
</evidence>